<dbReference type="OrthoDB" id="286734at2759"/>
<keyword evidence="9" id="KW-1185">Reference proteome</keyword>
<evidence type="ECO:0000313" key="9">
    <source>
        <dbReference type="Proteomes" id="UP000094236"/>
    </source>
</evidence>
<proteinExistence type="predicted"/>
<dbReference type="GO" id="GO:0044233">
    <property type="term" value="C:mitochondria-associated endoplasmic reticulum membrane contact site"/>
    <property type="evidence" value="ECO:0007669"/>
    <property type="project" value="EnsemblFungi"/>
</dbReference>
<gene>
    <name evidence="8" type="ORF">PACTADRAFT_25649</name>
</gene>
<dbReference type="STRING" id="669874.A0A1E4TRM6"/>
<dbReference type="GO" id="GO:0003841">
    <property type="term" value="F:1-acylglycerol-3-phosphate O-acyltransferase activity"/>
    <property type="evidence" value="ECO:0007669"/>
    <property type="project" value="EnsemblFungi"/>
</dbReference>
<dbReference type="AlphaFoldDB" id="A0A1E4TRM6"/>
<evidence type="ECO:0000313" key="8">
    <source>
        <dbReference type="EMBL" id="ODV94415.1"/>
    </source>
</evidence>
<dbReference type="GO" id="GO:0090640">
    <property type="term" value="P:phosphatidylcholine biosynthesis from sn-glycero-3-phosphocholine"/>
    <property type="evidence" value="ECO:0007669"/>
    <property type="project" value="EnsemblFungi"/>
</dbReference>
<feature type="transmembrane region" description="Helical" evidence="7">
    <location>
        <begin position="17"/>
        <end position="35"/>
    </location>
</feature>
<evidence type="ECO:0000256" key="6">
    <source>
        <dbReference type="ARBA" id="ARBA00023315"/>
    </source>
</evidence>
<name>A0A1E4TRM6_PACTA</name>
<accession>A0A1E4TRM6</accession>
<dbReference type="GO" id="GO:0071618">
    <property type="term" value="F:lysophosphatidylethanolamine acyltransferase activity"/>
    <property type="evidence" value="ECO:0007669"/>
    <property type="project" value="EnsemblFungi"/>
</dbReference>
<protein>
    <recommendedName>
        <fullName evidence="10">MBOAT family protein</fullName>
    </recommendedName>
</protein>
<feature type="non-terminal residue" evidence="8">
    <location>
        <position position="1"/>
    </location>
</feature>
<feature type="transmembrane region" description="Helical" evidence="7">
    <location>
        <begin position="47"/>
        <end position="77"/>
    </location>
</feature>
<dbReference type="Proteomes" id="UP000094236">
    <property type="component" value="Unassembled WGS sequence"/>
</dbReference>
<evidence type="ECO:0000256" key="7">
    <source>
        <dbReference type="SAM" id="Phobius"/>
    </source>
</evidence>
<dbReference type="GO" id="GO:0005783">
    <property type="term" value="C:endoplasmic reticulum"/>
    <property type="evidence" value="ECO:0007669"/>
    <property type="project" value="EnsemblFungi"/>
</dbReference>
<sequence>IQEQIIRLSALSSLDNASIKILVCLFLSFPLNAIFKRMPDHYYNFKNYYIIGVSAFYIFEILELYSGFMTLFISSMFTYLITKYYKSKYMPWINFIFLMSHLLLNHIEAQFFNVYDPTKIDITGSQMVLVMKLSSFGWSYYDGLLYEKDKQRFDQTLNTYQKSRVILKHPKLISFLSYCFYYPSLLTGPAFDYADYEKFILTDLFEDVPENKKPGRRRKRKIPKSGRIALYKVFQGIGWAALMVILSSKISPEYFFTTEFQKKTLLYKIWYLYISAFFYRLRYYAVWLIAEGSCILSGIGYNGYDKQKDKFYWNRVQNIDPYAFETSQNVHTGFEAWNMNTNKWLKNYVYLRTVVKRDPITFKPQPGFLSTFATFATSAMWHGTKPGYYLSFITGAFYQTCGKLFRKNLRPLFISKNGSNVSHYKIFYDIISYITTQLAFAYLVQPFVILDFSKSLFVWRQVYFFIHFSILITIFVFSGPFAKPIIKTLKQYHMQDTTIETKKPQEMVKE</sequence>
<dbReference type="GO" id="GO:0030258">
    <property type="term" value="P:lipid modification"/>
    <property type="evidence" value="ECO:0007669"/>
    <property type="project" value="TreeGrafter"/>
</dbReference>
<organism evidence="8 9">
    <name type="scientific">Pachysolen tannophilus NRRL Y-2460</name>
    <dbReference type="NCBI Taxonomy" id="669874"/>
    <lineage>
        <taxon>Eukaryota</taxon>
        <taxon>Fungi</taxon>
        <taxon>Dikarya</taxon>
        <taxon>Ascomycota</taxon>
        <taxon>Saccharomycotina</taxon>
        <taxon>Pichiomycetes</taxon>
        <taxon>Pachysolenaceae</taxon>
        <taxon>Pachysolen</taxon>
    </lineage>
</organism>
<reference evidence="9" key="1">
    <citation type="submission" date="2016-05" db="EMBL/GenBank/DDBJ databases">
        <title>Comparative genomics of biotechnologically important yeasts.</title>
        <authorList>
            <consortium name="DOE Joint Genome Institute"/>
            <person name="Riley R."/>
            <person name="Haridas S."/>
            <person name="Wolfe K.H."/>
            <person name="Lopes M.R."/>
            <person name="Hittinger C.T."/>
            <person name="Goker M."/>
            <person name="Salamov A."/>
            <person name="Wisecaver J."/>
            <person name="Long T.M."/>
            <person name="Aerts A.L."/>
            <person name="Barry K."/>
            <person name="Choi C."/>
            <person name="Clum A."/>
            <person name="Coughlan A.Y."/>
            <person name="Deshpande S."/>
            <person name="Douglass A.P."/>
            <person name="Hanson S.J."/>
            <person name="Klenk H.-P."/>
            <person name="Labutti K."/>
            <person name="Lapidus A."/>
            <person name="Lindquist E."/>
            <person name="Lipzen A."/>
            <person name="Meier-Kolthoff J.P."/>
            <person name="Ohm R.A."/>
            <person name="Otillar R.P."/>
            <person name="Pangilinan J."/>
            <person name="Peng Y."/>
            <person name="Rokas A."/>
            <person name="Rosa C.A."/>
            <person name="Scheuner C."/>
            <person name="Sibirny A.A."/>
            <person name="Slot J.C."/>
            <person name="Stielow J.B."/>
            <person name="Sun H."/>
            <person name="Kurtzman C.P."/>
            <person name="Blackwell M."/>
            <person name="Grigoriev I.V."/>
            <person name="Jeffries T.W."/>
        </authorList>
    </citation>
    <scope>NUCLEOTIDE SEQUENCE [LARGE SCALE GENOMIC DNA]</scope>
    <source>
        <strain evidence="9">NRRL Y-2460</strain>
    </source>
</reference>
<feature type="transmembrane region" description="Helical" evidence="7">
    <location>
        <begin position="228"/>
        <end position="250"/>
    </location>
</feature>
<evidence type="ECO:0000256" key="5">
    <source>
        <dbReference type="ARBA" id="ARBA00023136"/>
    </source>
</evidence>
<dbReference type="InterPro" id="IPR049941">
    <property type="entry name" value="LPLAT_7/PORCN-like"/>
</dbReference>
<evidence type="ECO:0000256" key="4">
    <source>
        <dbReference type="ARBA" id="ARBA00022989"/>
    </source>
</evidence>
<dbReference type="GO" id="GO:0006646">
    <property type="term" value="P:phosphatidylethanolamine biosynthetic process"/>
    <property type="evidence" value="ECO:0007669"/>
    <property type="project" value="EnsemblFungi"/>
</dbReference>
<keyword evidence="2" id="KW-0808">Transferase</keyword>
<keyword evidence="3 7" id="KW-0812">Transmembrane</keyword>
<dbReference type="EMBL" id="KV454016">
    <property type="protein sequence ID" value="ODV94415.1"/>
    <property type="molecule type" value="Genomic_DNA"/>
</dbReference>
<feature type="transmembrane region" description="Helical" evidence="7">
    <location>
        <begin position="462"/>
        <end position="482"/>
    </location>
</feature>
<evidence type="ECO:0008006" key="10">
    <source>
        <dbReference type="Google" id="ProtNLM"/>
    </source>
</evidence>
<dbReference type="PANTHER" id="PTHR13906:SF4">
    <property type="entry name" value="LYSOPHOSPHOLIPID ACYLTRANSFERASE 6"/>
    <property type="match status" value="1"/>
</dbReference>
<feature type="non-terminal residue" evidence="8">
    <location>
        <position position="510"/>
    </location>
</feature>
<dbReference type="PANTHER" id="PTHR13906">
    <property type="entry name" value="PORCUPINE"/>
    <property type="match status" value="1"/>
</dbReference>
<evidence type="ECO:0000256" key="2">
    <source>
        <dbReference type="ARBA" id="ARBA00022679"/>
    </source>
</evidence>
<feature type="transmembrane region" description="Helical" evidence="7">
    <location>
        <begin position="426"/>
        <end position="450"/>
    </location>
</feature>
<dbReference type="GO" id="GO:0036151">
    <property type="term" value="P:phosphatidylcholine acyl-chain remodeling"/>
    <property type="evidence" value="ECO:0007669"/>
    <property type="project" value="EnsemblFungi"/>
</dbReference>
<comment type="subcellular location">
    <subcellularLocation>
        <location evidence="1">Membrane</location>
        <topology evidence="1">Multi-pass membrane protein</topology>
    </subcellularLocation>
</comment>
<keyword evidence="5 7" id="KW-0472">Membrane</keyword>
<dbReference type="GO" id="GO:0016020">
    <property type="term" value="C:membrane"/>
    <property type="evidence" value="ECO:0007669"/>
    <property type="project" value="UniProtKB-SubCell"/>
</dbReference>
<dbReference type="GO" id="GO:0047184">
    <property type="term" value="F:1-acylglycerophosphocholine O-acyltransferase activity"/>
    <property type="evidence" value="ECO:0007669"/>
    <property type="project" value="EnsemblFungi"/>
</dbReference>
<dbReference type="Pfam" id="PF03062">
    <property type="entry name" value="MBOAT"/>
    <property type="match status" value="1"/>
</dbReference>
<evidence type="ECO:0000256" key="3">
    <source>
        <dbReference type="ARBA" id="ARBA00022692"/>
    </source>
</evidence>
<dbReference type="InterPro" id="IPR004299">
    <property type="entry name" value="MBOAT_fam"/>
</dbReference>
<evidence type="ECO:0000256" key="1">
    <source>
        <dbReference type="ARBA" id="ARBA00004141"/>
    </source>
</evidence>
<keyword evidence="4 7" id="KW-1133">Transmembrane helix</keyword>
<keyword evidence="6" id="KW-0012">Acyltransferase</keyword>